<evidence type="ECO:0000313" key="7">
    <source>
        <dbReference type="Proteomes" id="UP000501692"/>
    </source>
</evidence>
<dbReference type="Proteomes" id="UP000294065">
    <property type="component" value="Unassembled WGS sequence"/>
</dbReference>
<reference evidence="3 5" key="1">
    <citation type="submission" date="2018-10" db="EMBL/GenBank/DDBJ databases">
        <title>GWAS and RNA-Seq identify cryptic mechanisms of antimicrobial resistance in Acinetobacter baumannii.</title>
        <authorList>
            <person name="Sahl J.W."/>
        </authorList>
    </citation>
    <scope>NUCLEOTIDE SEQUENCE [LARGE SCALE GENOMIC DNA]</scope>
    <source>
        <strain evidence="3 5">TG41884</strain>
    </source>
</reference>
<reference evidence="4 6" key="2">
    <citation type="submission" date="2019-02" db="EMBL/GenBank/DDBJ databases">
        <title>The Batch Genome Submission of Acinetobacter spp. strains.</title>
        <authorList>
            <person name="Qin J."/>
            <person name="Hu Y."/>
            <person name="Ye H."/>
            <person name="Wei L."/>
            <person name="Feng Y."/>
            <person name="Zong Z."/>
        </authorList>
    </citation>
    <scope>NUCLEOTIDE SEQUENCE [LARGE SCALE GENOMIC DNA]</scope>
    <source>
        <strain evidence="4 6">WCHAP100012</strain>
    </source>
</reference>
<evidence type="ECO:0000313" key="4">
    <source>
        <dbReference type="EMBL" id="RZH26701.1"/>
    </source>
</evidence>
<dbReference type="EMBL" id="SGTH01000007">
    <property type="protein sequence ID" value="RZH26701.1"/>
    <property type="molecule type" value="Genomic_DNA"/>
</dbReference>
<name>A0A241YYX6_ACIPI</name>
<dbReference type="OMA" id="IIMINKV"/>
<evidence type="ECO:0000313" key="6">
    <source>
        <dbReference type="Proteomes" id="UP000294065"/>
    </source>
</evidence>
<dbReference type="Proteomes" id="UP000501692">
    <property type="component" value="Chromosome"/>
</dbReference>
<dbReference type="EMBL" id="RFEW01000008">
    <property type="protein sequence ID" value="RSO59107.1"/>
    <property type="molecule type" value="Genomic_DNA"/>
</dbReference>
<gene>
    <name evidence="3" type="ORF">EA752_11710</name>
    <name evidence="4" type="ORF">EXD98_15530</name>
    <name evidence="2" type="ORF">G8E09_13140</name>
</gene>
<dbReference type="AlphaFoldDB" id="A0A241YYX6"/>
<evidence type="ECO:0000313" key="3">
    <source>
        <dbReference type="EMBL" id="RSO59107.1"/>
    </source>
</evidence>
<protein>
    <submittedName>
        <fullName evidence="3">Uncharacterized protein</fullName>
    </submittedName>
</protein>
<organism evidence="3 5">
    <name type="scientific">Acinetobacter pittii</name>
    <name type="common">Acinetobacter genomosp. 3</name>
    <dbReference type="NCBI Taxonomy" id="48296"/>
    <lineage>
        <taxon>Bacteria</taxon>
        <taxon>Pseudomonadati</taxon>
        <taxon>Pseudomonadota</taxon>
        <taxon>Gammaproteobacteria</taxon>
        <taxon>Moraxellales</taxon>
        <taxon>Moraxellaceae</taxon>
        <taxon>Acinetobacter</taxon>
        <taxon>Acinetobacter calcoaceticus/baumannii complex</taxon>
    </lineage>
</organism>
<keyword evidence="1" id="KW-0175">Coiled coil</keyword>
<feature type="coiled-coil region" evidence="1">
    <location>
        <begin position="13"/>
        <end position="40"/>
    </location>
</feature>
<dbReference type="EMBL" id="CP049806">
    <property type="protein sequence ID" value="QIT19860.1"/>
    <property type="molecule type" value="Genomic_DNA"/>
</dbReference>
<proteinExistence type="predicted"/>
<dbReference type="Proteomes" id="UP000271320">
    <property type="component" value="Unassembled WGS sequence"/>
</dbReference>
<sequence length="65" mass="7739">MGIVFVLGYWAYLDTQNKRHQELMQIIQEAEKNLQSIERNPNHAHHSNLASFHMQQYIGEKKIIF</sequence>
<accession>A0A241YYX6</accession>
<evidence type="ECO:0000256" key="1">
    <source>
        <dbReference type="SAM" id="Coils"/>
    </source>
</evidence>
<evidence type="ECO:0000313" key="5">
    <source>
        <dbReference type="Proteomes" id="UP000271320"/>
    </source>
</evidence>
<reference evidence="2 7" key="3">
    <citation type="submission" date="2020-03" db="EMBL/GenBank/DDBJ databases">
        <authorList>
            <person name="Zhang L."/>
            <person name="Han X."/>
            <person name="Chen Y."/>
            <person name="Yu Y."/>
        </authorList>
    </citation>
    <scope>NUCLEOTIDE SEQUENCE [LARGE SCALE GENOMIC DNA]</scope>
    <source>
        <strain evidence="2 7">A1254</strain>
    </source>
</reference>
<evidence type="ECO:0000313" key="2">
    <source>
        <dbReference type="EMBL" id="QIT19860.1"/>
    </source>
</evidence>